<keyword evidence="2" id="KW-0560">Oxidoreductase</keyword>
<keyword evidence="5" id="KW-1185">Reference proteome</keyword>
<dbReference type="PANTHER" id="PTHR42901">
    <property type="entry name" value="ALCOHOL DEHYDROGENASE"/>
    <property type="match status" value="1"/>
</dbReference>
<reference evidence="4 5" key="1">
    <citation type="submission" date="2024-03" db="EMBL/GenBank/DDBJ databases">
        <title>Sulfurimonas sp. HSL3-1.</title>
        <authorList>
            <person name="Wang S."/>
        </authorList>
    </citation>
    <scope>NUCLEOTIDE SEQUENCE [LARGE SCALE GENOMIC DNA]</scope>
    <source>
        <strain evidence="4 5">HSL3-1</strain>
    </source>
</reference>
<dbReference type="Proteomes" id="UP001447842">
    <property type="component" value="Chromosome"/>
</dbReference>
<protein>
    <submittedName>
        <fullName evidence="4">SDR family NAD(P)-dependent oxidoreductase</fullName>
    </submittedName>
</protein>
<sequence>MKSLTGKRAFVSGATSGIGEACARRLAAAGADLVLHGRSQEKLDALKTALSEHGVTIDTVTFDVRDRHAVEAAMGALLEESAVDILINNAGLALGLSPLDEGDADEWEEMIDANVKGLLYVSRAVIPQMRRRNGGHILNIGSIAGKMTYPGGNVYCATKSAVHALTEAMNIDLDGTAVRVGNIAPGAVETNFSATRFGGDMRRADAVYEGYEPLHADDIADLALYMLQAPAHVNIQDVLIMPTAQRNPYVLSRDG</sequence>
<name>A0ABZ3H9C3_9BACT</name>
<proteinExistence type="inferred from homology"/>
<dbReference type="PRINTS" id="PR00081">
    <property type="entry name" value="GDHRDH"/>
</dbReference>
<evidence type="ECO:0000256" key="3">
    <source>
        <dbReference type="RuleBase" id="RU000363"/>
    </source>
</evidence>
<dbReference type="PRINTS" id="PR00080">
    <property type="entry name" value="SDRFAMILY"/>
</dbReference>
<dbReference type="InterPro" id="IPR002347">
    <property type="entry name" value="SDR_fam"/>
</dbReference>
<accession>A0ABZ3H9C3</accession>
<dbReference type="Gene3D" id="3.40.50.720">
    <property type="entry name" value="NAD(P)-binding Rossmann-like Domain"/>
    <property type="match status" value="1"/>
</dbReference>
<dbReference type="InterPro" id="IPR036291">
    <property type="entry name" value="NAD(P)-bd_dom_sf"/>
</dbReference>
<dbReference type="EMBL" id="CP147920">
    <property type="protein sequence ID" value="XAU14219.1"/>
    <property type="molecule type" value="Genomic_DNA"/>
</dbReference>
<evidence type="ECO:0000313" key="5">
    <source>
        <dbReference type="Proteomes" id="UP001447842"/>
    </source>
</evidence>
<dbReference type="SUPFAM" id="SSF51735">
    <property type="entry name" value="NAD(P)-binding Rossmann-fold domains"/>
    <property type="match status" value="1"/>
</dbReference>
<evidence type="ECO:0000256" key="2">
    <source>
        <dbReference type="ARBA" id="ARBA00023002"/>
    </source>
</evidence>
<evidence type="ECO:0000313" key="4">
    <source>
        <dbReference type="EMBL" id="XAU14219.1"/>
    </source>
</evidence>
<organism evidence="4 5">
    <name type="scientific">Sulfurimonas diazotrophicus</name>
    <dbReference type="NCBI Taxonomy" id="3131939"/>
    <lineage>
        <taxon>Bacteria</taxon>
        <taxon>Pseudomonadati</taxon>
        <taxon>Campylobacterota</taxon>
        <taxon>Epsilonproteobacteria</taxon>
        <taxon>Campylobacterales</taxon>
        <taxon>Sulfurimonadaceae</taxon>
        <taxon>Sulfurimonas</taxon>
    </lineage>
</organism>
<dbReference type="Pfam" id="PF00106">
    <property type="entry name" value="adh_short"/>
    <property type="match status" value="1"/>
</dbReference>
<evidence type="ECO:0000256" key="1">
    <source>
        <dbReference type="ARBA" id="ARBA00006484"/>
    </source>
</evidence>
<gene>
    <name evidence="4" type="ORF">WCY31_08110</name>
</gene>
<comment type="similarity">
    <text evidence="1 3">Belongs to the short-chain dehydrogenases/reductases (SDR) family.</text>
</comment>
<dbReference type="PANTHER" id="PTHR42901:SF1">
    <property type="entry name" value="ALCOHOL DEHYDROGENASE"/>
    <property type="match status" value="1"/>
</dbReference>
<dbReference type="RefSeq" id="WP_345972004.1">
    <property type="nucleotide sequence ID" value="NZ_CP147920.1"/>
</dbReference>